<gene>
    <name evidence="2" type="ORF">Vse01_29160</name>
</gene>
<dbReference type="Proteomes" id="UP000607311">
    <property type="component" value="Unassembled WGS sequence"/>
</dbReference>
<feature type="chain" id="PRO_5040759218" description="Peptidase inhibitor family I36" evidence="1">
    <location>
        <begin position="21"/>
        <end position="129"/>
    </location>
</feature>
<protein>
    <recommendedName>
        <fullName evidence="4">Peptidase inhibitor family I36</fullName>
    </recommendedName>
</protein>
<proteinExistence type="predicted"/>
<name>A0A9W5XLH8_9ACTN</name>
<evidence type="ECO:0000256" key="1">
    <source>
        <dbReference type="SAM" id="SignalP"/>
    </source>
</evidence>
<organism evidence="2 3">
    <name type="scientific">Micromonospora sediminimaris</name>
    <dbReference type="NCBI Taxonomy" id="547162"/>
    <lineage>
        <taxon>Bacteria</taxon>
        <taxon>Bacillati</taxon>
        <taxon>Actinomycetota</taxon>
        <taxon>Actinomycetes</taxon>
        <taxon>Micromonosporales</taxon>
        <taxon>Micromonosporaceae</taxon>
        <taxon>Micromonospora</taxon>
    </lineage>
</organism>
<accession>A0A9W5XLH8</accession>
<evidence type="ECO:0000313" key="3">
    <source>
        <dbReference type="Proteomes" id="UP000607311"/>
    </source>
</evidence>
<keyword evidence="1" id="KW-0732">Signal</keyword>
<comment type="caution">
    <text evidence="2">The sequence shown here is derived from an EMBL/GenBank/DDBJ whole genome shotgun (WGS) entry which is preliminary data.</text>
</comment>
<dbReference type="Pfam" id="PF03995">
    <property type="entry name" value="Inhibitor_I36"/>
    <property type="match status" value="1"/>
</dbReference>
<feature type="signal peptide" evidence="1">
    <location>
        <begin position="1"/>
        <end position="20"/>
    </location>
</feature>
<evidence type="ECO:0008006" key="4">
    <source>
        <dbReference type="Google" id="ProtNLM"/>
    </source>
</evidence>
<sequence>MHIRRKLIAMTMLMSTLVLASPPTAAQAAAWDCPSGSLCIWTGTYGTGSRCAWSNADNDWYGGSVACSWASSRPYRSVWNRGTSSSYFGVWIYGGANYTGSYDCIPQGDRHSASEGYARSHRWRTNACW</sequence>
<keyword evidence="3" id="KW-1185">Reference proteome</keyword>
<evidence type="ECO:0000313" key="2">
    <source>
        <dbReference type="EMBL" id="GIJ33768.1"/>
    </source>
</evidence>
<dbReference type="AlphaFoldDB" id="A0A9W5XLH8"/>
<reference evidence="2" key="1">
    <citation type="submission" date="2021-01" db="EMBL/GenBank/DDBJ databases">
        <title>Whole genome shotgun sequence of Verrucosispora sediminis NBRC 107745.</title>
        <authorList>
            <person name="Komaki H."/>
            <person name="Tamura T."/>
        </authorList>
    </citation>
    <scope>NUCLEOTIDE SEQUENCE</scope>
    <source>
        <strain evidence="2">NBRC 107745</strain>
    </source>
</reference>
<dbReference type="OrthoDB" id="3700467at2"/>
<dbReference type="RefSeq" id="WP_093409353.1">
    <property type="nucleotide sequence ID" value="NZ_BOPD01000016.1"/>
</dbReference>
<dbReference type="EMBL" id="BOPD01000016">
    <property type="protein sequence ID" value="GIJ33768.1"/>
    <property type="molecule type" value="Genomic_DNA"/>
</dbReference>